<reference evidence="2 4" key="1">
    <citation type="journal article" date="2018" name="Elife">
        <title>Discovery and characterization of a prevalent human gut bacterial enzyme sufficient for the inactivation of a family of plant toxins.</title>
        <authorList>
            <person name="Koppel N."/>
            <person name="Bisanz J.E."/>
            <person name="Pandelia M.E."/>
            <person name="Turnbaugh P.J."/>
            <person name="Balskus E.P."/>
        </authorList>
    </citation>
    <scope>NUCLEOTIDE SEQUENCE [LARGE SCALE GENOMIC DNA]</scope>
    <source>
        <strain evidence="2 4">DSM 16107</strain>
    </source>
</reference>
<evidence type="ECO:0000313" key="3">
    <source>
        <dbReference type="EMBL" id="RNM41555.1"/>
    </source>
</evidence>
<reference evidence="3" key="3">
    <citation type="journal article" date="2019" name="Microbiol. Resour. Announc.">
        <title>Draft Genome Sequences of Type Strains of Gordonibacter faecihominis, Paraeggerthella hongkongensis, Parvibacter caecicola,Slackia equolifaciens, Slackia faecicanis, and Slackia isoflavoniconvertens.</title>
        <authorList>
            <person name="Danylec N."/>
            <person name="Stoll D.A."/>
            <person name="Dotsch A."/>
            <person name="Huch M."/>
        </authorList>
    </citation>
    <scope>NUCLEOTIDE SEQUENCE</scope>
    <source>
        <strain evidence="3">DSM 16107</strain>
    </source>
</reference>
<dbReference type="InterPro" id="IPR003615">
    <property type="entry name" value="HNH_nuc"/>
</dbReference>
<dbReference type="GO" id="GO:0003676">
    <property type="term" value="F:nucleic acid binding"/>
    <property type="evidence" value="ECO:0007669"/>
    <property type="project" value="InterPro"/>
</dbReference>
<proteinExistence type="predicted"/>
<accession>A0A3N0IX89</accession>
<gene>
    <name evidence="2" type="ORF">C1876_09685</name>
    <name evidence="3" type="ORF">DMP09_09090</name>
</gene>
<dbReference type="Proteomes" id="UP000253817">
    <property type="component" value="Unassembled WGS sequence"/>
</dbReference>
<dbReference type="InterPro" id="IPR002711">
    <property type="entry name" value="HNH"/>
</dbReference>
<dbReference type="EMBL" id="QICC01000033">
    <property type="protein sequence ID" value="RNM41555.1"/>
    <property type="molecule type" value="Genomic_DNA"/>
</dbReference>
<dbReference type="EMBL" id="PPTT01000015">
    <property type="protein sequence ID" value="RDB68508.1"/>
    <property type="molecule type" value="Genomic_DNA"/>
</dbReference>
<dbReference type="RefSeq" id="WP_114546526.1">
    <property type="nucleotide sequence ID" value="NZ_PPTT01000015.1"/>
</dbReference>
<evidence type="ECO:0000259" key="1">
    <source>
        <dbReference type="Pfam" id="PF01844"/>
    </source>
</evidence>
<name>A0A3N0IX89_9ACTN</name>
<dbReference type="Proteomes" id="UP000270112">
    <property type="component" value="Unassembled WGS sequence"/>
</dbReference>
<evidence type="ECO:0000313" key="4">
    <source>
        <dbReference type="Proteomes" id="UP000253817"/>
    </source>
</evidence>
<evidence type="ECO:0000313" key="2">
    <source>
        <dbReference type="EMBL" id="RDB68508.1"/>
    </source>
</evidence>
<reference evidence="5" key="2">
    <citation type="submission" date="2018-05" db="EMBL/GenBank/DDBJ databases">
        <title>Genome Sequencing of selected type strains of the family Eggerthellaceae.</title>
        <authorList>
            <person name="Danylec N."/>
            <person name="Stoll D.A."/>
            <person name="Doetsch A."/>
            <person name="Huch M."/>
        </authorList>
    </citation>
    <scope>NUCLEOTIDE SEQUENCE [LARGE SCALE GENOMIC DNA]</scope>
    <source>
        <strain evidence="5">DSM 16107</strain>
    </source>
</reference>
<dbReference type="GO" id="GO:0008270">
    <property type="term" value="F:zinc ion binding"/>
    <property type="evidence" value="ECO:0007669"/>
    <property type="project" value="InterPro"/>
</dbReference>
<dbReference type="CDD" id="cd00085">
    <property type="entry name" value="HNHc"/>
    <property type="match status" value="1"/>
</dbReference>
<dbReference type="AlphaFoldDB" id="A0A3N0IX89"/>
<sequence length="439" mass="50140">MSMILNNKRLINGVNPKHAKAISRFCYPNPRTIDDLAHKFETTETTMMAWLVRLQEIDVLDTEVDNGNILWLCTPYGFTHMIHARTGSPLTGTQFAELVIEVADRARAYNKENRFPYLIEDIHLFGPILNQPWRLDDPDVTISISPKPSQGKRGAWQSEYCAKYGPERSLSIFDQLMFPQKELLNFLRKGSKNIGIYIHDITELSDEWRLVFQKDATKEQNDSRVMDRSELIELGRKIDETRNKRTDQASRTSRRITKSNEDIVSFWKDNPVFRSLGLPSIEDASKSCWRCGSRQDIQRCHIVPASLGGAGTESNLVLLCSRCHAEGPNIADQDIMFDWIKAHRNGCTHDYWLEAGMKEYEFIYGKSIEDEISAVLKDIGISGIEYEQEALKLLKLLTNEASVNAIFHFGQTYFNTATTAGLFRIALKELPGHLRSAFP</sequence>
<dbReference type="GO" id="GO:0004519">
    <property type="term" value="F:endonuclease activity"/>
    <property type="evidence" value="ECO:0007669"/>
    <property type="project" value="InterPro"/>
</dbReference>
<evidence type="ECO:0000313" key="5">
    <source>
        <dbReference type="Proteomes" id="UP000270112"/>
    </source>
</evidence>
<dbReference type="Pfam" id="PF01844">
    <property type="entry name" value="HNH"/>
    <property type="match status" value="1"/>
</dbReference>
<comment type="caution">
    <text evidence="3">The sequence shown here is derived from an EMBL/GenBank/DDBJ whole genome shotgun (WGS) entry which is preliminary data.</text>
</comment>
<keyword evidence="4" id="KW-1185">Reference proteome</keyword>
<dbReference type="OrthoDB" id="3823469at2"/>
<feature type="domain" description="HNH" evidence="1">
    <location>
        <begin position="288"/>
        <end position="324"/>
    </location>
</feature>
<dbReference type="Gene3D" id="1.10.30.50">
    <property type="match status" value="1"/>
</dbReference>
<organism evidence="3 5">
    <name type="scientific">Eggerthella sinensis</name>
    <dbReference type="NCBI Taxonomy" id="242230"/>
    <lineage>
        <taxon>Bacteria</taxon>
        <taxon>Bacillati</taxon>
        <taxon>Actinomycetota</taxon>
        <taxon>Coriobacteriia</taxon>
        <taxon>Eggerthellales</taxon>
        <taxon>Eggerthellaceae</taxon>
        <taxon>Eggerthella</taxon>
    </lineage>
</organism>
<protein>
    <recommendedName>
        <fullName evidence="1">HNH domain-containing protein</fullName>
    </recommendedName>
</protein>